<reference evidence="4" key="1">
    <citation type="submission" date="2016-06" db="EMBL/GenBank/DDBJ databases">
        <title>Draft genome sequence of Desulfoplanes formicivorans strain Pf12B.</title>
        <authorList>
            <person name="Watanabe M."/>
            <person name="Kojima H."/>
            <person name="Fukui M."/>
        </authorList>
    </citation>
    <scope>NUCLEOTIDE SEQUENCE [LARGE SCALE GENOMIC DNA]</scope>
    <source>
        <strain evidence="4">Pf12B</strain>
    </source>
</reference>
<dbReference type="RefSeq" id="WP_069859786.1">
    <property type="nucleotide sequence ID" value="NZ_BDFE01000017.1"/>
</dbReference>
<evidence type="ECO:0000313" key="3">
    <source>
        <dbReference type="EMBL" id="GAU09258.1"/>
    </source>
</evidence>
<keyword evidence="4" id="KW-1185">Reference proteome</keyword>
<dbReference type="GO" id="GO:0016625">
    <property type="term" value="F:oxidoreductase activity, acting on the aldehyde or oxo group of donors, iron-sulfur protein as acceptor"/>
    <property type="evidence" value="ECO:0007669"/>
    <property type="project" value="UniProtKB-ARBA"/>
</dbReference>
<dbReference type="Pfam" id="PF02775">
    <property type="entry name" value="TPP_enzyme_C"/>
    <property type="match status" value="1"/>
</dbReference>
<keyword evidence="1" id="KW-0560">Oxidoreductase</keyword>
<dbReference type="Proteomes" id="UP000095200">
    <property type="component" value="Unassembled WGS sequence"/>
</dbReference>
<dbReference type="AlphaFoldDB" id="A0A194AIV2"/>
<sequence>MAEITHIIHEYLRHNKKFPHVYCPGCGHGIVLGSLIRCVHGLGLSKDEVVLVAGIGCSGRMAVYVDFNTIHTTHGRALTFATGIKMANPRLKVIVVMGDGDALAIGGNHLIHAARRNIGLTALILNNNIYGMTGGQKSPTSPEGTVSATTPYGQLEQAFDVIDLVRAAGAPFVARSTVMHAHLLDKLLVKGLTNPGFNLIEVMTPCHTQYGRKNKFKTVVDMYKWYRKQALSVEKYNALPPDKQRDRIPIGVFQDKQIPGLEERYAAMRNQLREARGEQ</sequence>
<dbReference type="EMBL" id="BDFE01000017">
    <property type="protein sequence ID" value="GAU09258.1"/>
    <property type="molecule type" value="Genomic_DNA"/>
</dbReference>
<evidence type="ECO:0000259" key="2">
    <source>
        <dbReference type="Pfam" id="PF02775"/>
    </source>
</evidence>
<organism evidence="3 4">
    <name type="scientific">Desulfoplanes formicivorans</name>
    <dbReference type="NCBI Taxonomy" id="1592317"/>
    <lineage>
        <taxon>Bacteria</taxon>
        <taxon>Pseudomonadati</taxon>
        <taxon>Thermodesulfobacteriota</taxon>
        <taxon>Desulfovibrionia</taxon>
        <taxon>Desulfovibrionales</taxon>
        <taxon>Desulfoplanaceae</taxon>
        <taxon>Desulfoplanes</taxon>
    </lineage>
</organism>
<dbReference type="GO" id="GO:0045333">
    <property type="term" value="P:cellular respiration"/>
    <property type="evidence" value="ECO:0007669"/>
    <property type="project" value="UniProtKB-ARBA"/>
</dbReference>
<dbReference type="GO" id="GO:0044281">
    <property type="term" value="P:small molecule metabolic process"/>
    <property type="evidence" value="ECO:0007669"/>
    <property type="project" value="UniProtKB-ARBA"/>
</dbReference>
<dbReference type="Gene3D" id="3.40.50.970">
    <property type="match status" value="1"/>
</dbReference>
<dbReference type="OrthoDB" id="9775140at2"/>
<accession>A0A194AIV2</accession>
<dbReference type="STRING" id="1592317.DPF_1980"/>
<name>A0A194AIV2_9BACT</name>
<comment type="caution">
    <text evidence="3">The sequence shown here is derived from an EMBL/GenBank/DDBJ whole genome shotgun (WGS) entry which is preliminary data.</text>
</comment>
<evidence type="ECO:0000313" key="4">
    <source>
        <dbReference type="Proteomes" id="UP000095200"/>
    </source>
</evidence>
<dbReference type="InterPro" id="IPR051457">
    <property type="entry name" value="2-oxoacid:Fd_oxidoreductase"/>
</dbReference>
<feature type="domain" description="Thiamine pyrophosphate enzyme TPP-binding" evidence="2">
    <location>
        <begin position="56"/>
        <end position="202"/>
    </location>
</feature>
<dbReference type="SUPFAM" id="SSF52518">
    <property type="entry name" value="Thiamin diphosphate-binding fold (THDP-binding)"/>
    <property type="match status" value="1"/>
</dbReference>
<dbReference type="InterPro" id="IPR011766">
    <property type="entry name" value="TPP_enzyme_TPP-bd"/>
</dbReference>
<proteinExistence type="predicted"/>
<dbReference type="InterPro" id="IPR029061">
    <property type="entry name" value="THDP-binding"/>
</dbReference>
<dbReference type="GO" id="GO:0030976">
    <property type="term" value="F:thiamine pyrophosphate binding"/>
    <property type="evidence" value="ECO:0007669"/>
    <property type="project" value="InterPro"/>
</dbReference>
<gene>
    <name evidence="3" type="ORF">DPF_1980</name>
</gene>
<dbReference type="PANTHER" id="PTHR48084">
    <property type="entry name" value="2-OXOGLUTARATE OXIDOREDUCTASE SUBUNIT KORB-RELATED"/>
    <property type="match status" value="1"/>
</dbReference>
<evidence type="ECO:0000256" key="1">
    <source>
        <dbReference type="ARBA" id="ARBA00023002"/>
    </source>
</evidence>
<protein>
    <submittedName>
        <fullName evidence="3">2-oxoacid ferredoxin oxidoreductase subunit beta</fullName>
    </submittedName>
</protein>
<dbReference type="PANTHER" id="PTHR48084:SF1">
    <property type="entry name" value="2-OXOGLUTARATE SYNTHASE SUBUNIT KORB"/>
    <property type="match status" value="1"/>
</dbReference>
<dbReference type="CDD" id="cd03375">
    <property type="entry name" value="TPP_OGFOR"/>
    <property type="match status" value="1"/>
</dbReference>